<reference evidence="1" key="2">
    <citation type="submission" date="2020-11" db="EMBL/GenBank/DDBJ databases">
        <authorList>
            <person name="McCartney M.A."/>
            <person name="Auch B."/>
            <person name="Kono T."/>
            <person name="Mallez S."/>
            <person name="Becker A."/>
            <person name="Gohl D.M."/>
            <person name="Silverstein K.A.T."/>
            <person name="Koren S."/>
            <person name="Bechman K.B."/>
            <person name="Herman A."/>
            <person name="Abrahante J.E."/>
            <person name="Garbe J."/>
        </authorList>
    </citation>
    <scope>NUCLEOTIDE SEQUENCE</scope>
    <source>
        <strain evidence="1">Duluth1</strain>
        <tissue evidence="1">Whole animal</tissue>
    </source>
</reference>
<dbReference type="AlphaFoldDB" id="A0A9D3Y9Q5"/>
<sequence length="103" mass="12102">MERSTNGLVKNVCVKPRKQEWPKLTKYVERERLYVKDYKIQTTLHNVIQHHKRDVVGDTLAVHFHCTDKTAFHSCLDGDCLFNSVSTLLADDESRSTEFRYRC</sequence>
<dbReference type="Proteomes" id="UP000828390">
    <property type="component" value="Unassembled WGS sequence"/>
</dbReference>
<comment type="caution">
    <text evidence="1">The sequence shown here is derived from an EMBL/GenBank/DDBJ whole genome shotgun (WGS) entry which is preliminary data.</text>
</comment>
<reference evidence="1" key="1">
    <citation type="journal article" date="2019" name="bioRxiv">
        <title>The Genome of the Zebra Mussel, Dreissena polymorpha: A Resource for Invasive Species Research.</title>
        <authorList>
            <person name="McCartney M.A."/>
            <person name="Auch B."/>
            <person name="Kono T."/>
            <person name="Mallez S."/>
            <person name="Zhang Y."/>
            <person name="Obille A."/>
            <person name="Becker A."/>
            <person name="Abrahante J.E."/>
            <person name="Garbe J."/>
            <person name="Badalamenti J.P."/>
            <person name="Herman A."/>
            <person name="Mangelson H."/>
            <person name="Liachko I."/>
            <person name="Sullivan S."/>
            <person name="Sone E.D."/>
            <person name="Koren S."/>
            <person name="Silverstein K.A.T."/>
            <person name="Beckman K.B."/>
            <person name="Gohl D.M."/>
        </authorList>
    </citation>
    <scope>NUCLEOTIDE SEQUENCE</scope>
    <source>
        <strain evidence="1">Duluth1</strain>
        <tissue evidence="1">Whole animal</tissue>
    </source>
</reference>
<evidence type="ECO:0000313" key="1">
    <source>
        <dbReference type="EMBL" id="KAH3694574.1"/>
    </source>
</evidence>
<name>A0A9D3Y9Q5_DREPO</name>
<proteinExistence type="predicted"/>
<gene>
    <name evidence="1" type="ORF">DPMN_082013</name>
</gene>
<dbReference type="EMBL" id="JAIWYP010000016">
    <property type="protein sequence ID" value="KAH3694574.1"/>
    <property type="molecule type" value="Genomic_DNA"/>
</dbReference>
<keyword evidence="2" id="KW-1185">Reference proteome</keyword>
<organism evidence="1 2">
    <name type="scientific">Dreissena polymorpha</name>
    <name type="common">Zebra mussel</name>
    <name type="synonym">Mytilus polymorpha</name>
    <dbReference type="NCBI Taxonomy" id="45954"/>
    <lineage>
        <taxon>Eukaryota</taxon>
        <taxon>Metazoa</taxon>
        <taxon>Spiralia</taxon>
        <taxon>Lophotrochozoa</taxon>
        <taxon>Mollusca</taxon>
        <taxon>Bivalvia</taxon>
        <taxon>Autobranchia</taxon>
        <taxon>Heteroconchia</taxon>
        <taxon>Euheterodonta</taxon>
        <taxon>Imparidentia</taxon>
        <taxon>Neoheterodontei</taxon>
        <taxon>Myida</taxon>
        <taxon>Dreissenoidea</taxon>
        <taxon>Dreissenidae</taxon>
        <taxon>Dreissena</taxon>
    </lineage>
</organism>
<protein>
    <submittedName>
        <fullName evidence="1">Uncharacterized protein</fullName>
    </submittedName>
</protein>
<accession>A0A9D3Y9Q5</accession>
<evidence type="ECO:0000313" key="2">
    <source>
        <dbReference type="Proteomes" id="UP000828390"/>
    </source>
</evidence>